<organism evidence="2">
    <name type="scientific">Salmonella enterica</name>
    <name type="common">Salmonella choleraesuis</name>
    <dbReference type="NCBI Taxonomy" id="28901"/>
    <lineage>
        <taxon>Bacteria</taxon>
        <taxon>Pseudomonadati</taxon>
        <taxon>Pseudomonadota</taxon>
        <taxon>Gammaproteobacteria</taxon>
        <taxon>Enterobacterales</taxon>
        <taxon>Enterobacteriaceae</taxon>
        <taxon>Salmonella</taxon>
    </lineage>
</organism>
<gene>
    <name evidence="2" type="ORF">AXB53_21370</name>
    <name evidence="1" type="ORF">AZF98_24385</name>
</gene>
<accession>A0A5U7F9K4</accession>
<evidence type="ECO:0000313" key="1">
    <source>
        <dbReference type="EMBL" id="EBQ1689842.1"/>
    </source>
</evidence>
<protein>
    <submittedName>
        <fullName evidence="2">Uncharacterized protein</fullName>
    </submittedName>
</protein>
<sequence>MTTQIDNLVRGIHHDLAQPSPAVPELAAFFQTIGADGLSKAVAQRAILGRWAEDVTLTSDVRDYAQQQLATLPDF</sequence>
<reference evidence="2" key="1">
    <citation type="submission" date="2018-07" db="EMBL/GenBank/DDBJ databases">
        <authorList>
            <consortium name="GenomeTrakr network: Whole genome sequencing for foodborne pathogen traceback"/>
        </authorList>
    </citation>
    <scope>NUCLEOTIDE SEQUENCE</scope>
    <source>
        <strain evidence="2">CFSAN045593</strain>
        <strain evidence="1">CFSAN047033</strain>
    </source>
</reference>
<name>A0A5U7F9K4_SALER</name>
<proteinExistence type="predicted"/>
<dbReference type="EMBL" id="AAGRXJ010000120">
    <property type="protein sequence ID" value="EBR3321561.1"/>
    <property type="molecule type" value="Genomic_DNA"/>
</dbReference>
<dbReference type="AlphaFoldDB" id="A0A5U7F9K4"/>
<evidence type="ECO:0000313" key="2">
    <source>
        <dbReference type="EMBL" id="EBR3321561.1"/>
    </source>
</evidence>
<comment type="caution">
    <text evidence="2">The sequence shown here is derived from an EMBL/GenBank/DDBJ whole genome shotgun (WGS) entry which is preliminary data.</text>
</comment>
<dbReference type="EMBL" id="AAGOCS010000052">
    <property type="protein sequence ID" value="EBQ1689842.1"/>
    <property type="molecule type" value="Genomic_DNA"/>
</dbReference>